<protein>
    <submittedName>
        <fullName evidence="1">Uncharacterized protein</fullName>
    </submittedName>
</protein>
<dbReference type="EMBL" id="JACNJN010000083">
    <property type="protein sequence ID" value="MBC8334891.1"/>
    <property type="molecule type" value="Genomic_DNA"/>
</dbReference>
<sequence>MLFKNDLIRIPYTPDLTTGGIDYACRSLRYTYNRMGGSDAKRLRRIVGGIAVELAFRRHLGEQGIPFDVKGATPFTDPDKYDVSLGGHRCDLKSFMITRKKQISDLNRDLGLLLGASALIPSDQFVSAGHKNSDVYIFAFLTGLQAASQAEMAKASEAGNPLHLIHTMPKNWAKPDHWRSLGMLALKSDCEETLIVELGGQDAERQFLSKKITLKPRERMETEAGFHTLAYVHVDKMPGGQVGIHSPVLEETHLIAPHDWGNIWVYGMDVILAGFLTRKAFRQKARELPVGSRVYQYNRTRTKNLAVPIAELQPLNDLFEIVKDWKKHEE</sequence>
<gene>
    <name evidence="1" type="ORF">H8E29_06485</name>
</gene>
<evidence type="ECO:0000313" key="2">
    <source>
        <dbReference type="Proteomes" id="UP000614469"/>
    </source>
</evidence>
<comment type="caution">
    <text evidence="1">The sequence shown here is derived from an EMBL/GenBank/DDBJ whole genome shotgun (WGS) entry which is preliminary data.</text>
</comment>
<proteinExistence type="predicted"/>
<dbReference type="Proteomes" id="UP000614469">
    <property type="component" value="Unassembled WGS sequence"/>
</dbReference>
<dbReference type="AlphaFoldDB" id="A0A8J6NKV9"/>
<evidence type="ECO:0000313" key="1">
    <source>
        <dbReference type="EMBL" id="MBC8334891.1"/>
    </source>
</evidence>
<reference evidence="1 2" key="1">
    <citation type="submission" date="2020-08" db="EMBL/GenBank/DDBJ databases">
        <title>Bridging the membrane lipid divide: bacteria of the FCB group superphylum have the potential to synthesize archaeal ether lipids.</title>
        <authorList>
            <person name="Villanueva L."/>
            <person name="Von Meijenfeldt F.A.B."/>
            <person name="Westbye A.B."/>
            <person name="Yadav S."/>
            <person name="Hopmans E.C."/>
            <person name="Dutilh B.E."/>
            <person name="Sinninghe Damste J.S."/>
        </authorList>
    </citation>
    <scope>NUCLEOTIDE SEQUENCE [LARGE SCALE GENOMIC DNA]</scope>
    <source>
        <strain evidence="1">NIOZ-UU36</strain>
    </source>
</reference>
<organism evidence="1 2">
    <name type="scientific">Candidatus Desulfolinea nitratireducens</name>
    <dbReference type="NCBI Taxonomy" id="2841698"/>
    <lineage>
        <taxon>Bacteria</taxon>
        <taxon>Bacillati</taxon>
        <taxon>Chloroflexota</taxon>
        <taxon>Anaerolineae</taxon>
        <taxon>Anaerolineales</taxon>
        <taxon>Anaerolineales incertae sedis</taxon>
        <taxon>Candidatus Desulfolinea</taxon>
    </lineage>
</organism>
<name>A0A8J6NKV9_9CHLR</name>
<accession>A0A8J6NKV9</accession>